<feature type="active site" description="Nucleophile" evidence="7">
    <location>
        <position position="168"/>
    </location>
</feature>
<keyword evidence="2" id="KW-0732">Signal</keyword>
<sequence length="388" mass="44121">VLLILQGSCWLLLSKSQNKNKTRHCGTSGAMKELITYWKYPCEVYDIVTKDKYILTIFRIPHGRFNSTHTGPKPVVFLQHGLLVNAANWYQNFPHNSLAFMLADAGFDVWLGNSRGNNWSRRHQTLSPTSTKFWEFSFDHMAKYDLPACVDFILQKTKQQQLYYIGHSQGTTIGFIAFSTNPQLAAKIKLFIALAPVATVGHAKTPLTALALLSEINIKILFGMKEFLPKTYFGSILSAHFCSQHELAPICSNLLFILCGFNEDNLNMSRVDVYAAHVPAGTSVQNMIHWKQVNTYFSISFGLIFVPHLLKIQPPEYNVSDMNVPIAIWSGGEDWLSDPEDVEILIPKLKHLKYAKFIPEWNHLDFVYGLDARNKMYNDIIKMLKGNV</sequence>
<proteinExistence type="inferred from homology"/>
<accession>A0A8D2J0I9</accession>
<feature type="active site" description="Charge relay system" evidence="7">
    <location>
        <position position="334"/>
    </location>
</feature>
<keyword evidence="3 6" id="KW-0442">Lipid degradation</keyword>
<dbReference type="InterPro" id="IPR029058">
    <property type="entry name" value="AB_hydrolase_fold"/>
</dbReference>
<keyword evidence="10" id="KW-1185">Reference proteome</keyword>
<evidence type="ECO:0000256" key="1">
    <source>
        <dbReference type="ARBA" id="ARBA00010701"/>
    </source>
</evidence>
<dbReference type="PANTHER" id="PTHR11005">
    <property type="entry name" value="LYSOSOMAL ACID LIPASE-RELATED"/>
    <property type="match status" value="1"/>
</dbReference>
<evidence type="ECO:0000256" key="2">
    <source>
        <dbReference type="ARBA" id="ARBA00022729"/>
    </source>
</evidence>
<dbReference type="PIRSF" id="PIRSF000862">
    <property type="entry name" value="Steryl_ester_lip"/>
    <property type="match status" value="1"/>
</dbReference>
<dbReference type="GO" id="GO:0016788">
    <property type="term" value="F:hydrolase activity, acting on ester bonds"/>
    <property type="evidence" value="ECO:0007669"/>
    <property type="project" value="InterPro"/>
</dbReference>
<dbReference type="AlphaFoldDB" id="A0A8D2J0I9"/>
<dbReference type="InterPro" id="IPR025483">
    <property type="entry name" value="Lipase_euk"/>
</dbReference>
<dbReference type="Proteomes" id="UP000694545">
    <property type="component" value="Unplaced"/>
</dbReference>
<dbReference type="Gene3D" id="3.40.50.1820">
    <property type="entry name" value="alpha/beta hydrolase"/>
    <property type="match status" value="1"/>
</dbReference>
<dbReference type="Pfam" id="PF00561">
    <property type="entry name" value="Abhydrolase_1"/>
    <property type="match status" value="1"/>
</dbReference>
<protein>
    <recommendedName>
        <fullName evidence="6">Lipase</fullName>
    </recommendedName>
</protein>
<evidence type="ECO:0000256" key="5">
    <source>
        <dbReference type="ARBA" id="ARBA00023180"/>
    </source>
</evidence>
<feature type="domain" description="AB hydrolase-1" evidence="8">
    <location>
        <begin position="74"/>
        <end position="368"/>
    </location>
</feature>
<dbReference type="SUPFAM" id="SSF53474">
    <property type="entry name" value="alpha/beta-Hydrolases"/>
    <property type="match status" value="1"/>
</dbReference>
<organism evidence="9 10">
    <name type="scientific">Varanus komodoensis</name>
    <name type="common">Komodo dragon</name>
    <dbReference type="NCBI Taxonomy" id="61221"/>
    <lineage>
        <taxon>Eukaryota</taxon>
        <taxon>Metazoa</taxon>
        <taxon>Chordata</taxon>
        <taxon>Craniata</taxon>
        <taxon>Vertebrata</taxon>
        <taxon>Euteleostomi</taxon>
        <taxon>Lepidosauria</taxon>
        <taxon>Squamata</taxon>
        <taxon>Bifurcata</taxon>
        <taxon>Unidentata</taxon>
        <taxon>Episquamata</taxon>
        <taxon>Toxicofera</taxon>
        <taxon>Anguimorpha</taxon>
        <taxon>Paleoanguimorpha</taxon>
        <taxon>Varanoidea</taxon>
        <taxon>Varanidae</taxon>
        <taxon>Varanus</taxon>
    </lineage>
</organism>
<feature type="active site" description="Charge relay system" evidence="7">
    <location>
        <position position="363"/>
    </location>
</feature>
<evidence type="ECO:0000256" key="7">
    <source>
        <dbReference type="PIRSR" id="PIRSR000862-1"/>
    </source>
</evidence>
<evidence type="ECO:0000259" key="8">
    <source>
        <dbReference type="Pfam" id="PF00561"/>
    </source>
</evidence>
<reference evidence="9" key="1">
    <citation type="submission" date="2025-08" db="UniProtKB">
        <authorList>
            <consortium name="Ensembl"/>
        </authorList>
    </citation>
    <scope>IDENTIFICATION</scope>
</reference>
<evidence type="ECO:0000256" key="4">
    <source>
        <dbReference type="ARBA" id="ARBA00023098"/>
    </source>
</evidence>
<evidence type="ECO:0000313" key="9">
    <source>
        <dbReference type="Ensembl" id="ENSVKKP00000006573.1"/>
    </source>
</evidence>
<name>A0A8D2J0I9_VARKO</name>
<dbReference type="Ensembl" id="ENSVKKT00000006749.1">
    <property type="protein sequence ID" value="ENSVKKP00000006573.1"/>
    <property type="gene ID" value="ENSVKKG00000004774.1"/>
</dbReference>
<evidence type="ECO:0000256" key="3">
    <source>
        <dbReference type="ARBA" id="ARBA00022963"/>
    </source>
</evidence>
<reference evidence="9" key="2">
    <citation type="submission" date="2025-09" db="UniProtKB">
        <authorList>
            <consortium name="Ensembl"/>
        </authorList>
    </citation>
    <scope>IDENTIFICATION</scope>
</reference>
<keyword evidence="4" id="KW-0443">Lipid metabolism</keyword>
<keyword evidence="6" id="KW-0378">Hydrolase</keyword>
<dbReference type="InterPro" id="IPR000073">
    <property type="entry name" value="AB_hydrolase_1"/>
</dbReference>
<evidence type="ECO:0000256" key="6">
    <source>
        <dbReference type="PIRNR" id="PIRNR000862"/>
    </source>
</evidence>
<dbReference type="FunFam" id="3.40.50.1820:FF:000012">
    <property type="entry name" value="Lipase"/>
    <property type="match status" value="1"/>
</dbReference>
<keyword evidence="5" id="KW-0325">Glycoprotein</keyword>
<dbReference type="GO" id="GO:0016042">
    <property type="term" value="P:lipid catabolic process"/>
    <property type="evidence" value="ECO:0007669"/>
    <property type="project" value="UniProtKB-KW"/>
</dbReference>
<evidence type="ECO:0000313" key="10">
    <source>
        <dbReference type="Proteomes" id="UP000694545"/>
    </source>
</evidence>
<comment type="similarity">
    <text evidence="1 6">Belongs to the AB hydrolase superfamily. Lipase family.</text>
</comment>